<dbReference type="InterPro" id="IPR036188">
    <property type="entry name" value="FAD/NAD-bd_sf"/>
</dbReference>
<keyword evidence="4" id="KW-0732">Signal</keyword>
<dbReference type="VEuPathDB" id="VectorBase:AFAF013769"/>
<dbReference type="EnsemblMetazoa" id="AFAF013769-RA">
    <property type="protein sequence ID" value="AFAF013769-PA"/>
    <property type="gene ID" value="AFAF013769"/>
</dbReference>
<name>A0A182QNK1_9DIPT</name>
<dbReference type="PROSITE" id="PS00623">
    <property type="entry name" value="GMC_OXRED_1"/>
    <property type="match status" value="1"/>
</dbReference>
<dbReference type="Proteomes" id="UP000075886">
    <property type="component" value="Unassembled WGS sequence"/>
</dbReference>
<evidence type="ECO:0000313" key="8">
    <source>
        <dbReference type="Proteomes" id="UP000075886"/>
    </source>
</evidence>
<evidence type="ECO:0000256" key="1">
    <source>
        <dbReference type="ARBA" id="ARBA00010790"/>
    </source>
</evidence>
<keyword evidence="2" id="KW-0274">FAD</keyword>
<evidence type="ECO:0000256" key="3">
    <source>
        <dbReference type="SAM" id="MobiDB-lite"/>
    </source>
</evidence>
<dbReference type="SUPFAM" id="SSF54373">
    <property type="entry name" value="FAD-linked reductases, C-terminal domain"/>
    <property type="match status" value="1"/>
</dbReference>
<dbReference type="Gene3D" id="3.50.50.60">
    <property type="entry name" value="FAD/NAD(P)-binding domain"/>
    <property type="match status" value="1"/>
</dbReference>
<sequence>MSASVDIIWRNLRLVMVVCLWLSVADAQGQCSDSGGYGDEGTGNIRSLQENSVKEAVMLKKYDFVIVGASPSGCLLANRLSEVRDWNVLLIEAGEQENLFVQVPIFSAYLQSTSYNWGYLAEPQNYSCWGMKDQRCSYPRGKGLGGSTLINYMMYVRGNKYDYDQWAAAGNDGWSFDEVLPYFLKSEKSYLREQSKYHGTGGNLDVRFLPYRTRLAKLFVNAWRELGLENLDYNGESQIGVSYVQSNVRNGRRLTAYTAFLEPIQDRPNLHILTNARATRVLIDPASQQAYGVEFLKDRNRFVVYAEKEILLTAGALQTPQLLMLSGVGPKEHLGEIGIPLVKDLPVGQTLYDHVYFTGLAFVTNTTNLSLHGDNVITLDAFLSFLQGQGPMTVTGGVEAVAFIRNATSRAGAPDTTPVTLPNIEYILTGGSQAADHGSGIRSGFRLTDSIYNIYKPLEANERDALTVNIVLLHPKSKGYLRLKSCNPLHWPRFYSNMLREPEDVETILQGIRSAMPLVNTRAARRFHTKLYDVPLPNCASHRFGSDDYWRCAIRTQTTSIHHQISTCKMGPPSDPGAVVSTELKVYGVGRLRVADVGIIPYPTSGHPTATAYMIGEKLSDLIKREWLSQNGPTASVLLDHVGALLADHDRGRVGVTGRYGRHDAGIDHPQTLQPVHAQPRIDDGRRVRRRAHLARADVMVDREGGMPRKALPVVVRAEPVPLAARHRDVQQAGVVPLHGRRPGQLDRLPDGAHRHVQVVLLGEVVRLDDRIPERVGAVERDATLAAGAHDQREDRNARVALLHDVTKERPERVALVVEVRLVRRIGRERTADQEQLVIRPPIRIVRTLGIVERDRFAATDRRERAPLLELILHELVQPVGVGARERFRVVHQKRKPTGGRVVLEVLTDRQVQDRFDAVGEQMVGGPDTGQHQQMGRSDRTGRHDDLAPCPHLVVAPGVIEPDARRPVRRTVDQDARHLAVFLHVQIRPVPEPVEVGDVRAIPLAVLRGALDVRHADLGRAVVIDVRCAILDRTRHERFRYVGAKRWVGDRYRAVLARVRWVRVRDDTVFELLEVR</sequence>
<dbReference type="InterPro" id="IPR007867">
    <property type="entry name" value="GMC_OxRtase_C"/>
</dbReference>
<evidence type="ECO:0000259" key="6">
    <source>
        <dbReference type="PROSITE" id="PS00624"/>
    </source>
</evidence>
<feature type="region of interest" description="Disordered" evidence="3">
    <location>
        <begin position="921"/>
        <end position="942"/>
    </location>
</feature>
<dbReference type="InterPro" id="IPR012132">
    <property type="entry name" value="GMC_OxRdtase"/>
</dbReference>
<organism evidence="7 8">
    <name type="scientific">Anopheles farauti</name>
    <dbReference type="NCBI Taxonomy" id="69004"/>
    <lineage>
        <taxon>Eukaryota</taxon>
        <taxon>Metazoa</taxon>
        <taxon>Ecdysozoa</taxon>
        <taxon>Arthropoda</taxon>
        <taxon>Hexapoda</taxon>
        <taxon>Insecta</taxon>
        <taxon>Pterygota</taxon>
        <taxon>Neoptera</taxon>
        <taxon>Endopterygota</taxon>
        <taxon>Diptera</taxon>
        <taxon>Nematocera</taxon>
        <taxon>Culicoidea</taxon>
        <taxon>Culicidae</taxon>
        <taxon>Anophelinae</taxon>
        <taxon>Anopheles</taxon>
    </lineage>
</organism>
<dbReference type="InterPro" id="IPR000172">
    <property type="entry name" value="GMC_OxRdtase_N"/>
</dbReference>
<reference evidence="7" key="2">
    <citation type="submission" date="2020-05" db="UniProtKB">
        <authorList>
            <consortium name="EnsemblMetazoa"/>
        </authorList>
    </citation>
    <scope>IDENTIFICATION</scope>
    <source>
        <strain evidence="7">FAR1</strain>
    </source>
</reference>
<evidence type="ECO:0000313" key="7">
    <source>
        <dbReference type="EnsemblMetazoa" id="AFAF013769-PA"/>
    </source>
</evidence>
<dbReference type="EMBL" id="AXCN02000040">
    <property type="status" value="NOT_ANNOTATED_CDS"/>
    <property type="molecule type" value="Genomic_DNA"/>
</dbReference>
<keyword evidence="8" id="KW-1185">Reference proteome</keyword>
<feature type="signal peptide" evidence="4">
    <location>
        <begin position="1"/>
        <end position="27"/>
    </location>
</feature>
<feature type="domain" description="Glucose-methanol-choline oxidoreductase N-terminal" evidence="5">
    <location>
        <begin position="141"/>
        <end position="164"/>
    </location>
</feature>
<evidence type="ECO:0000259" key="5">
    <source>
        <dbReference type="PROSITE" id="PS00623"/>
    </source>
</evidence>
<dbReference type="PANTHER" id="PTHR11552:SF208">
    <property type="entry name" value="RE36204P-RELATED"/>
    <property type="match status" value="1"/>
</dbReference>
<proteinExistence type="inferred from homology"/>
<feature type="domain" description="Glucose-methanol-choline oxidoreductase N-terminal" evidence="6">
    <location>
        <begin position="315"/>
        <end position="329"/>
    </location>
</feature>
<dbReference type="STRING" id="69004.A0A182QNK1"/>
<protein>
    <recommendedName>
        <fullName evidence="5 6">Glucose-methanol-choline oxidoreductase N-terminal domain-containing protein</fullName>
    </recommendedName>
</protein>
<evidence type="ECO:0000256" key="2">
    <source>
        <dbReference type="RuleBase" id="RU003968"/>
    </source>
</evidence>
<dbReference type="PANTHER" id="PTHR11552">
    <property type="entry name" value="GLUCOSE-METHANOL-CHOLINE GMC OXIDOREDUCTASE"/>
    <property type="match status" value="1"/>
</dbReference>
<dbReference type="Gene3D" id="3.30.560.10">
    <property type="entry name" value="Glucose Oxidase, domain 3"/>
    <property type="match status" value="1"/>
</dbReference>
<keyword evidence="2" id="KW-0285">Flavoprotein</keyword>
<dbReference type="GO" id="GO:0016614">
    <property type="term" value="F:oxidoreductase activity, acting on CH-OH group of donors"/>
    <property type="evidence" value="ECO:0007669"/>
    <property type="project" value="InterPro"/>
</dbReference>
<dbReference type="GO" id="GO:0050660">
    <property type="term" value="F:flavin adenine dinucleotide binding"/>
    <property type="evidence" value="ECO:0007669"/>
    <property type="project" value="InterPro"/>
</dbReference>
<feature type="chain" id="PRO_5008133206" description="Glucose-methanol-choline oxidoreductase N-terminal domain-containing protein" evidence="4">
    <location>
        <begin position="28"/>
        <end position="1076"/>
    </location>
</feature>
<evidence type="ECO:0000256" key="4">
    <source>
        <dbReference type="SAM" id="SignalP"/>
    </source>
</evidence>
<comment type="similarity">
    <text evidence="1 2">Belongs to the GMC oxidoreductase family.</text>
</comment>
<dbReference type="SUPFAM" id="SSF51905">
    <property type="entry name" value="FAD/NAD(P)-binding domain"/>
    <property type="match status" value="1"/>
</dbReference>
<accession>A0A182QNK1</accession>
<dbReference type="PROSITE" id="PS00624">
    <property type="entry name" value="GMC_OXRED_2"/>
    <property type="match status" value="1"/>
</dbReference>
<reference evidence="8" key="1">
    <citation type="submission" date="2014-01" db="EMBL/GenBank/DDBJ databases">
        <title>The Genome Sequence of Anopheles farauti FAR1 (V2).</title>
        <authorList>
            <consortium name="The Broad Institute Genomics Platform"/>
            <person name="Neafsey D.E."/>
            <person name="Besansky N."/>
            <person name="Howell P."/>
            <person name="Walton C."/>
            <person name="Young S.K."/>
            <person name="Zeng Q."/>
            <person name="Gargeya S."/>
            <person name="Fitzgerald M."/>
            <person name="Haas B."/>
            <person name="Abouelleil A."/>
            <person name="Allen A.W."/>
            <person name="Alvarado L."/>
            <person name="Arachchi H.M."/>
            <person name="Berlin A.M."/>
            <person name="Chapman S.B."/>
            <person name="Gainer-Dewar J."/>
            <person name="Goldberg J."/>
            <person name="Griggs A."/>
            <person name="Gujja S."/>
            <person name="Hansen M."/>
            <person name="Howarth C."/>
            <person name="Imamovic A."/>
            <person name="Ireland A."/>
            <person name="Larimer J."/>
            <person name="McCowan C."/>
            <person name="Murphy C."/>
            <person name="Pearson M."/>
            <person name="Poon T.W."/>
            <person name="Priest M."/>
            <person name="Roberts A."/>
            <person name="Saif S."/>
            <person name="Shea T."/>
            <person name="Sisk P."/>
            <person name="Sykes S."/>
            <person name="Wortman J."/>
            <person name="Nusbaum C."/>
            <person name="Birren B."/>
        </authorList>
    </citation>
    <scope>NUCLEOTIDE SEQUENCE [LARGE SCALE GENOMIC DNA]</scope>
    <source>
        <strain evidence="8">FAR1</strain>
    </source>
</reference>
<dbReference type="Pfam" id="PF05199">
    <property type="entry name" value="GMC_oxred_C"/>
    <property type="match status" value="1"/>
</dbReference>
<dbReference type="AlphaFoldDB" id="A0A182QNK1"/>
<dbReference type="Pfam" id="PF00732">
    <property type="entry name" value="GMC_oxred_N"/>
    <property type="match status" value="1"/>
</dbReference>